<evidence type="ECO:0000256" key="1">
    <source>
        <dbReference type="ARBA" id="ARBA00005466"/>
    </source>
</evidence>
<dbReference type="OrthoDB" id="2151789at2759"/>
<protein>
    <recommendedName>
        <fullName evidence="8">FAD-binding PCMH-type domain-containing protein</fullName>
    </recommendedName>
</protein>
<evidence type="ECO:0000256" key="4">
    <source>
        <dbReference type="ARBA" id="ARBA00023002"/>
    </source>
</evidence>
<dbReference type="AlphaFoldDB" id="A0A0D2IP93"/>
<keyword evidence="7" id="KW-1185">Reference proteome</keyword>
<gene>
    <name evidence="6" type="ORF">Z519_00215</name>
</gene>
<reference evidence="6" key="1">
    <citation type="submission" date="2015-01" db="EMBL/GenBank/DDBJ databases">
        <title>The Genome Sequence of Cladophialophora bantiana CBS 173.52.</title>
        <authorList>
            <consortium name="The Broad Institute Genomics Platform"/>
            <person name="Cuomo C."/>
            <person name="de Hoog S."/>
            <person name="Gorbushina A."/>
            <person name="Stielow B."/>
            <person name="Teixiera M."/>
            <person name="Abouelleil A."/>
            <person name="Chapman S.B."/>
            <person name="Priest M."/>
            <person name="Young S.K."/>
            <person name="Wortman J."/>
            <person name="Nusbaum C."/>
            <person name="Birren B."/>
        </authorList>
    </citation>
    <scope>NUCLEOTIDE SEQUENCE [LARGE SCALE GENOMIC DNA]</scope>
    <source>
        <strain evidence="6">CBS 173.52</strain>
    </source>
</reference>
<comment type="similarity">
    <text evidence="1">Belongs to the oxygen-dependent FAD-linked oxidoreductase family.</text>
</comment>
<keyword evidence="4" id="KW-0560">Oxidoreductase</keyword>
<proteinExistence type="inferred from homology"/>
<keyword evidence="3" id="KW-0274">FAD</keyword>
<dbReference type="InterPro" id="IPR050416">
    <property type="entry name" value="FAD-linked_Oxidoreductase"/>
</dbReference>
<evidence type="ECO:0008006" key="8">
    <source>
        <dbReference type="Google" id="ProtNLM"/>
    </source>
</evidence>
<evidence type="ECO:0000256" key="5">
    <source>
        <dbReference type="SAM" id="MobiDB-lite"/>
    </source>
</evidence>
<name>A0A0D2IP93_CLAB1</name>
<dbReference type="HOGENOM" id="CLU_018354_1_1_1"/>
<dbReference type="Gene3D" id="3.30.465.10">
    <property type="match status" value="1"/>
</dbReference>
<organism evidence="6 7">
    <name type="scientific">Cladophialophora bantiana (strain ATCC 10958 / CBS 173.52 / CDC B-1940 / NIH 8579)</name>
    <name type="common">Xylohypha bantiana</name>
    <dbReference type="NCBI Taxonomy" id="1442370"/>
    <lineage>
        <taxon>Eukaryota</taxon>
        <taxon>Fungi</taxon>
        <taxon>Dikarya</taxon>
        <taxon>Ascomycota</taxon>
        <taxon>Pezizomycotina</taxon>
        <taxon>Eurotiomycetes</taxon>
        <taxon>Chaetothyriomycetidae</taxon>
        <taxon>Chaetothyriales</taxon>
        <taxon>Herpotrichiellaceae</taxon>
        <taxon>Cladophialophora</taxon>
    </lineage>
</organism>
<dbReference type="RefSeq" id="XP_016625223.1">
    <property type="nucleotide sequence ID" value="XM_016757974.1"/>
</dbReference>
<dbReference type="GO" id="GO:0050660">
    <property type="term" value="F:flavin adenine dinucleotide binding"/>
    <property type="evidence" value="ECO:0007669"/>
    <property type="project" value="InterPro"/>
</dbReference>
<dbReference type="PANTHER" id="PTHR42973">
    <property type="entry name" value="BINDING OXIDOREDUCTASE, PUTATIVE (AFU_ORTHOLOGUE AFUA_1G17690)-RELATED"/>
    <property type="match status" value="1"/>
</dbReference>
<dbReference type="PANTHER" id="PTHR42973:SF13">
    <property type="entry name" value="FAD-BINDING PCMH-TYPE DOMAIN-CONTAINING PROTEIN"/>
    <property type="match status" value="1"/>
</dbReference>
<feature type="region of interest" description="Disordered" evidence="5">
    <location>
        <begin position="323"/>
        <end position="342"/>
    </location>
</feature>
<evidence type="ECO:0000256" key="3">
    <source>
        <dbReference type="ARBA" id="ARBA00022827"/>
    </source>
</evidence>
<dbReference type="SUPFAM" id="SSF56176">
    <property type="entry name" value="FAD-binding/transporter-associated domain-like"/>
    <property type="match status" value="1"/>
</dbReference>
<dbReference type="InterPro" id="IPR016169">
    <property type="entry name" value="FAD-bd_PCMH_sub2"/>
</dbReference>
<dbReference type="Proteomes" id="UP000053789">
    <property type="component" value="Unassembled WGS sequence"/>
</dbReference>
<accession>A0A0D2IP93</accession>
<sequence>MLRDKLGESKIAKPKAGELKYFNAQSAALVSAVQVFPENAKEISTVLQVVQDLQTSFAVKAGGHGVKAGASSIEGGPVSLGAEAKWVDVYGKLDQMGISVPGGRISTVGVGGLTLGGSSRRRENSICHARNSPRSLLGTPRRRDEFGVVTTFEFVAFERSQIWGGVKQYLEDSETPAIALLDAFCKSQDLSSSSFADAYAEAFIIAAYVAPMAKFITTAVSSHGKPEDDPPVFGGFTALPSIASSTKIRSIADLAVELNANNPHRLRYDTLALTVKSNAEIRTGVLAIYKDVISPHKDTVKNFVPAILLQPLLPRMLPASGSEHTLGLTREDGPPFAGDGDGDSPGQVHRYVYLTYAAGDQDVFASYGQDNLERLLGSMTRTRSSPS</sequence>
<dbReference type="EMBL" id="KN846980">
    <property type="protein sequence ID" value="KIW98554.1"/>
    <property type="molecule type" value="Genomic_DNA"/>
</dbReference>
<evidence type="ECO:0000256" key="2">
    <source>
        <dbReference type="ARBA" id="ARBA00022630"/>
    </source>
</evidence>
<dbReference type="VEuPathDB" id="FungiDB:Z519_00215"/>
<keyword evidence="2" id="KW-0285">Flavoprotein</keyword>
<dbReference type="GO" id="GO:0016491">
    <property type="term" value="F:oxidoreductase activity"/>
    <property type="evidence" value="ECO:0007669"/>
    <property type="project" value="UniProtKB-KW"/>
</dbReference>
<dbReference type="GeneID" id="27693143"/>
<dbReference type="InterPro" id="IPR036318">
    <property type="entry name" value="FAD-bd_PCMH-like_sf"/>
</dbReference>
<evidence type="ECO:0000313" key="7">
    <source>
        <dbReference type="Proteomes" id="UP000053789"/>
    </source>
</evidence>
<evidence type="ECO:0000313" key="6">
    <source>
        <dbReference type="EMBL" id="KIW98554.1"/>
    </source>
</evidence>